<evidence type="ECO:0000256" key="1">
    <source>
        <dbReference type="ARBA" id="ARBA00022603"/>
    </source>
</evidence>
<dbReference type="SUPFAM" id="SSF53335">
    <property type="entry name" value="S-adenosyl-L-methionine-dependent methyltransferases"/>
    <property type="match status" value="1"/>
</dbReference>
<dbReference type="AlphaFoldDB" id="A0A0F9J8W0"/>
<sequence length="215" mass="24279">MLAPDYPRDDNGWILFPRDTGLRRKLQPAEVMDHPAKMNMHLLIEIVKEFTQPGDTITDIFGGVGTTGVAVLMGRNVNLIEIEQHFTDLQTKMYSNWKADPFSYGSEIDQERIGLPANLMCINGDNQRVAYPPTDHMIFSPPYANDLAKLGGGALTEQTQKAADLYTASKENLGRKNEFFYRQAMGKVYDKVGLAVRLSILIKQRVRLLSMMRIL</sequence>
<dbReference type="Gene3D" id="3.40.50.150">
    <property type="entry name" value="Vaccinia Virus protein VP39"/>
    <property type="match status" value="1"/>
</dbReference>
<dbReference type="InterPro" id="IPR029063">
    <property type="entry name" value="SAM-dependent_MTases_sf"/>
</dbReference>
<name>A0A0F9J8W0_9ZZZZ</name>
<feature type="domain" description="DNA methylase N-4/N-6" evidence="4">
    <location>
        <begin position="32"/>
        <end position="89"/>
    </location>
</feature>
<accession>A0A0F9J8W0</accession>
<dbReference type="EMBL" id="LAZR01010578">
    <property type="protein sequence ID" value="KKM66214.1"/>
    <property type="molecule type" value="Genomic_DNA"/>
</dbReference>
<dbReference type="GO" id="GO:0008170">
    <property type="term" value="F:N-methyltransferase activity"/>
    <property type="evidence" value="ECO:0007669"/>
    <property type="project" value="InterPro"/>
</dbReference>
<evidence type="ECO:0000256" key="2">
    <source>
        <dbReference type="ARBA" id="ARBA00022679"/>
    </source>
</evidence>
<comment type="caution">
    <text evidence="5">The sequence shown here is derived from an EMBL/GenBank/DDBJ whole genome shotgun (WGS) entry which is preliminary data.</text>
</comment>
<dbReference type="InterPro" id="IPR002295">
    <property type="entry name" value="N4/N6-MTase_EcoPI_Mod-like"/>
</dbReference>
<keyword evidence="2" id="KW-0808">Transferase</keyword>
<organism evidence="5">
    <name type="scientific">marine sediment metagenome</name>
    <dbReference type="NCBI Taxonomy" id="412755"/>
    <lineage>
        <taxon>unclassified sequences</taxon>
        <taxon>metagenomes</taxon>
        <taxon>ecological metagenomes</taxon>
    </lineage>
</organism>
<keyword evidence="1" id="KW-0489">Methyltransferase</keyword>
<reference evidence="5" key="1">
    <citation type="journal article" date="2015" name="Nature">
        <title>Complex archaea that bridge the gap between prokaryotes and eukaryotes.</title>
        <authorList>
            <person name="Spang A."/>
            <person name="Saw J.H."/>
            <person name="Jorgensen S.L."/>
            <person name="Zaremba-Niedzwiedzka K."/>
            <person name="Martijn J."/>
            <person name="Lind A.E."/>
            <person name="van Eijk R."/>
            <person name="Schleper C."/>
            <person name="Guy L."/>
            <person name="Ettema T.J."/>
        </authorList>
    </citation>
    <scope>NUCLEOTIDE SEQUENCE</scope>
</reference>
<evidence type="ECO:0000256" key="3">
    <source>
        <dbReference type="ARBA" id="ARBA00022691"/>
    </source>
</evidence>
<evidence type="ECO:0000313" key="5">
    <source>
        <dbReference type="EMBL" id="KKM66214.1"/>
    </source>
</evidence>
<gene>
    <name evidence="5" type="ORF">LCGC14_1483480</name>
</gene>
<dbReference type="InterPro" id="IPR002941">
    <property type="entry name" value="DNA_methylase_N4/N6"/>
</dbReference>
<proteinExistence type="predicted"/>
<evidence type="ECO:0000259" key="4">
    <source>
        <dbReference type="Pfam" id="PF01555"/>
    </source>
</evidence>
<protein>
    <recommendedName>
        <fullName evidence="4">DNA methylase N-4/N-6 domain-containing protein</fullName>
    </recommendedName>
</protein>
<dbReference type="PRINTS" id="PR00506">
    <property type="entry name" value="D21N6MTFRASE"/>
</dbReference>
<dbReference type="Pfam" id="PF01555">
    <property type="entry name" value="N6_N4_Mtase"/>
    <property type="match status" value="1"/>
</dbReference>
<dbReference type="GO" id="GO:0032259">
    <property type="term" value="P:methylation"/>
    <property type="evidence" value="ECO:0007669"/>
    <property type="project" value="UniProtKB-KW"/>
</dbReference>
<dbReference type="GO" id="GO:0003677">
    <property type="term" value="F:DNA binding"/>
    <property type="evidence" value="ECO:0007669"/>
    <property type="project" value="InterPro"/>
</dbReference>
<keyword evidence="3" id="KW-0949">S-adenosyl-L-methionine</keyword>